<dbReference type="GO" id="GO:0005242">
    <property type="term" value="F:inward rectifier potassium channel activity"/>
    <property type="evidence" value="ECO:0007669"/>
    <property type="project" value="TreeGrafter"/>
</dbReference>
<dbReference type="AlphaFoldDB" id="A0A177AS22"/>
<dbReference type="PANTHER" id="PTHR10217:SF548">
    <property type="entry name" value="GH12235P"/>
    <property type="match status" value="1"/>
</dbReference>
<comment type="caution">
    <text evidence="2">The sequence shown here is derived from an EMBL/GenBank/DDBJ whole genome shotgun (WGS) entry which is preliminary data.</text>
</comment>
<dbReference type="CDD" id="cd00038">
    <property type="entry name" value="CAP_ED"/>
    <property type="match status" value="1"/>
</dbReference>
<dbReference type="InterPro" id="IPR018490">
    <property type="entry name" value="cNMP-bd_dom_sf"/>
</dbReference>
<dbReference type="EMBL" id="LWCA01001597">
    <property type="protein sequence ID" value="OAF64817.1"/>
    <property type="molecule type" value="Genomic_DNA"/>
</dbReference>
<evidence type="ECO:0000313" key="3">
    <source>
        <dbReference type="Proteomes" id="UP000078046"/>
    </source>
</evidence>
<dbReference type="Gene3D" id="2.60.120.10">
    <property type="entry name" value="Jelly Rolls"/>
    <property type="match status" value="1"/>
</dbReference>
<dbReference type="Proteomes" id="UP000078046">
    <property type="component" value="Unassembled WGS sequence"/>
</dbReference>
<reference evidence="2 3" key="1">
    <citation type="submission" date="2016-04" db="EMBL/GenBank/DDBJ databases">
        <title>The genome of Intoshia linei affirms orthonectids as highly simplified spiralians.</title>
        <authorList>
            <person name="Mikhailov K.V."/>
            <person name="Slusarev G.S."/>
            <person name="Nikitin M.A."/>
            <person name="Logacheva M.D."/>
            <person name="Penin A."/>
            <person name="Aleoshin V."/>
            <person name="Panchin Y.V."/>
        </authorList>
    </citation>
    <scope>NUCLEOTIDE SEQUENCE [LARGE SCALE GENOMIC DNA]</scope>
    <source>
        <strain evidence="2">Intl2013</strain>
        <tissue evidence="2">Whole animal</tissue>
    </source>
</reference>
<sequence>MKFETNSVPPGDVIVYQGEIIEELCFITKGSFEAVSNDIVYAFLTKGDIFGENIYIYEDKGLSGYNIRAMSYCEVHKITRSQLFELFSVYIDFSENFAKKLKVTFNLRYEVPNCFNYIKGGLKKSKSSGDINNQQDNITIKKDHYELLNDIFSEVKLLSRWVNY</sequence>
<dbReference type="InterPro" id="IPR000595">
    <property type="entry name" value="cNMP-bd_dom"/>
</dbReference>
<dbReference type="GO" id="GO:0005886">
    <property type="term" value="C:plasma membrane"/>
    <property type="evidence" value="ECO:0007669"/>
    <property type="project" value="TreeGrafter"/>
</dbReference>
<dbReference type="GO" id="GO:0042391">
    <property type="term" value="P:regulation of membrane potential"/>
    <property type="evidence" value="ECO:0007669"/>
    <property type="project" value="TreeGrafter"/>
</dbReference>
<dbReference type="Pfam" id="PF00027">
    <property type="entry name" value="cNMP_binding"/>
    <property type="match status" value="1"/>
</dbReference>
<dbReference type="InterPro" id="IPR014710">
    <property type="entry name" value="RmlC-like_jellyroll"/>
</dbReference>
<accession>A0A177AS22</accession>
<dbReference type="PROSITE" id="PS50042">
    <property type="entry name" value="CNMP_BINDING_3"/>
    <property type="match status" value="1"/>
</dbReference>
<organism evidence="2 3">
    <name type="scientific">Intoshia linei</name>
    <dbReference type="NCBI Taxonomy" id="1819745"/>
    <lineage>
        <taxon>Eukaryota</taxon>
        <taxon>Metazoa</taxon>
        <taxon>Spiralia</taxon>
        <taxon>Lophotrochozoa</taxon>
        <taxon>Mesozoa</taxon>
        <taxon>Orthonectida</taxon>
        <taxon>Rhopaluridae</taxon>
        <taxon>Intoshia</taxon>
    </lineage>
</organism>
<dbReference type="PANTHER" id="PTHR10217">
    <property type="entry name" value="VOLTAGE AND LIGAND GATED POTASSIUM CHANNEL"/>
    <property type="match status" value="1"/>
</dbReference>
<dbReference type="SUPFAM" id="SSF51206">
    <property type="entry name" value="cAMP-binding domain-like"/>
    <property type="match status" value="1"/>
</dbReference>
<name>A0A177AS22_9BILA</name>
<gene>
    <name evidence="2" type="ORF">A3Q56_07429</name>
</gene>
<keyword evidence="3" id="KW-1185">Reference proteome</keyword>
<dbReference type="InterPro" id="IPR050818">
    <property type="entry name" value="KCNH_animal-type"/>
</dbReference>
<evidence type="ECO:0000313" key="2">
    <source>
        <dbReference type="EMBL" id="OAF64817.1"/>
    </source>
</evidence>
<dbReference type="OrthoDB" id="432483at2759"/>
<proteinExistence type="predicted"/>
<protein>
    <recommendedName>
        <fullName evidence="1">Cyclic nucleotide-binding domain-containing protein</fullName>
    </recommendedName>
</protein>
<evidence type="ECO:0000259" key="1">
    <source>
        <dbReference type="PROSITE" id="PS50042"/>
    </source>
</evidence>
<feature type="domain" description="Cyclic nucleotide-binding" evidence="1">
    <location>
        <begin position="1"/>
        <end position="87"/>
    </location>
</feature>